<feature type="transmembrane region" description="Helical" evidence="1">
    <location>
        <begin position="12"/>
        <end position="31"/>
    </location>
</feature>
<gene>
    <name evidence="2" type="ORF">EBAPG3_010000</name>
</gene>
<dbReference type="KEGG" id="nlc:EBAPG3_010000"/>
<dbReference type="AlphaFoldDB" id="A0A1W6SQK0"/>
<dbReference type="EMBL" id="CP021106">
    <property type="protein sequence ID" value="ARO88077.1"/>
    <property type="molecule type" value="Genomic_DNA"/>
</dbReference>
<dbReference type="OrthoDB" id="8565777at2"/>
<evidence type="ECO:0000313" key="3">
    <source>
        <dbReference type="Proteomes" id="UP000012179"/>
    </source>
</evidence>
<name>A0A1W6SQK0_9PROT</name>
<keyword evidence="1" id="KW-1133">Transmembrane helix</keyword>
<sequence length="72" mass="8254">MDNNEWYYETGYVELLYVALVIGVIAALYYLRRSARISHLATNVIEENRPLLGLIALAVVLFVINRVLGDLW</sequence>
<keyword evidence="1" id="KW-0472">Membrane</keyword>
<protein>
    <submittedName>
        <fullName evidence="2">Uncharacterized protein</fullName>
    </submittedName>
</protein>
<evidence type="ECO:0000256" key="1">
    <source>
        <dbReference type="SAM" id="Phobius"/>
    </source>
</evidence>
<dbReference type="Proteomes" id="UP000012179">
    <property type="component" value="Chromosome"/>
</dbReference>
<keyword evidence="3" id="KW-1185">Reference proteome</keyword>
<feature type="transmembrane region" description="Helical" evidence="1">
    <location>
        <begin position="51"/>
        <end position="68"/>
    </location>
</feature>
<dbReference type="eggNOG" id="ENOG5031665">
    <property type="taxonomic scope" value="Bacteria"/>
</dbReference>
<proteinExistence type="predicted"/>
<evidence type="ECO:0000313" key="2">
    <source>
        <dbReference type="EMBL" id="ARO88077.1"/>
    </source>
</evidence>
<accession>A0A1W6SQK0</accession>
<keyword evidence="1" id="KW-0812">Transmembrane</keyword>
<reference evidence="2 3" key="1">
    <citation type="journal article" date="2015" name="Int. J. Syst. Evol. Microbiol.">
        <title>Nitrosospira lacus sp. nov., a psychrotolerant, ammonia-oxidizing bacterium from sandy lake sediment.</title>
        <authorList>
            <person name="Urakawa H."/>
            <person name="Garcia J.C."/>
            <person name="Nielsen J.L."/>
            <person name="Le V.Q."/>
            <person name="Kozlowski J.A."/>
            <person name="Stein L.Y."/>
            <person name="Lim C.K."/>
            <person name="Pommerening-Roser A."/>
            <person name="Martens-Habbena W."/>
            <person name="Stahl D.A."/>
            <person name="Klotz M.G."/>
        </authorList>
    </citation>
    <scope>NUCLEOTIDE SEQUENCE [LARGE SCALE GENOMIC DNA]</scope>
    <source>
        <strain evidence="2 3">APG3</strain>
    </source>
</reference>
<dbReference type="RefSeq" id="WP_004178614.1">
    <property type="nucleotide sequence ID" value="NZ_CP021106.3"/>
</dbReference>
<organism evidence="2 3">
    <name type="scientific">Nitrosospira lacus</name>
    <dbReference type="NCBI Taxonomy" id="1288494"/>
    <lineage>
        <taxon>Bacteria</taxon>
        <taxon>Pseudomonadati</taxon>
        <taxon>Pseudomonadota</taxon>
        <taxon>Betaproteobacteria</taxon>
        <taxon>Nitrosomonadales</taxon>
        <taxon>Nitrosomonadaceae</taxon>
        <taxon>Nitrosospira</taxon>
    </lineage>
</organism>